<keyword evidence="5" id="KW-0808">Transferase</keyword>
<evidence type="ECO:0000313" key="18">
    <source>
        <dbReference type="Proteomes" id="UP000076874"/>
    </source>
</evidence>
<feature type="signal peptide" evidence="15">
    <location>
        <begin position="1"/>
        <end position="23"/>
    </location>
</feature>
<keyword evidence="6 15" id="KW-0732">Signal</keyword>
<gene>
    <name evidence="17" type="ORF">SPI_05382</name>
</gene>
<proteinExistence type="inferred from homology"/>
<evidence type="ECO:0000256" key="13">
    <source>
        <dbReference type="SAM" id="MobiDB-lite"/>
    </source>
</evidence>
<evidence type="ECO:0000256" key="5">
    <source>
        <dbReference type="ARBA" id="ARBA00022679"/>
    </source>
</evidence>
<dbReference type="PANTHER" id="PTHR10963:SF27">
    <property type="entry name" value="GLYCOSIDASE-RELATED"/>
    <property type="match status" value="1"/>
</dbReference>
<evidence type="ECO:0000313" key="17">
    <source>
        <dbReference type="EMBL" id="OAA60258.1"/>
    </source>
</evidence>
<dbReference type="InterPro" id="IPR050546">
    <property type="entry name" value="Glycosyl_Hydrlase_16"/>
</dbReference>
<dbReference type="Proteomes" id="UP000076874">
    <property type="component" value="Unassembled WGS sequence"/>
</dbReference>
<evidence type="ECO:0000256" key="7">
    <source>
        <dbReference type="ARBA" id="ARBA00022801"/>
    </source>
</evidence>
<keyword evidence="8 14" id="KW-0472">Membrane</keyword>
<evidence type="ECO:0000256" key="6">
    <source>
        <dbReference type="ARBA" id="ARBA00022729"/>
    </source>
</evidence>
<organism evidence="17 18">
    <name type="scientific">Niveomyces insectorum RCEF 264</name>
    <dbReference type="NCBI Taxonomy" id="1081102"/>
    <lineage>
        <taxon>Eukaryota</taxon>
        <taxon>Fungi</taxon>
        <taxon>Dikarya</taxon>
        <taxon>Ascomycota</taxon>
        <taxon>Pezizomycotina</taxon>
        <taxon>Sordariomycetes</taxon>
        <taxon>Hypocreomycetidae</taxon>
        <taxon>Hypocreales</taxon>
        <taxon>Cordycipitaceae</taxon>
        <taxon>Niveomyces</taxon>
    </lineage>
</organism>
<keyword evidence="11" id="KW-0961">Cell wall biogenesis/degradation</keyword>
<feature type="compositionally biased region" description="Polar residues" evidence="13">
    <location>
        <begin position="510"/>
        <end position="536"/>
    </location>
</feature>
<feature type="domain" description="GH16" evidence="16">
    <location>
        <begin position="25"/>
        <end position="250"/>
    </location>
</feature>
<evidence type="ECO:0000259" key="16">
    <source>
        <dbReference type="PROSITE" id="PS51762"/>
    </source>
</evidence>
<reference evidence="17 18" key="1">
    <citation type="journal article" date="2016" name="Genome Biol. Evol.">
        <title>Divergent and convergent evolution of fungal pathogenicity.</title>
        <authorList>
            <person name="Shang Y."/>
            <person name="Xiao G."/>
            <person name="Zheng P."/>
            <person name="Cen K."/>
            <person name="Zhan S."/>
            <person name="Wang C."/>
        </authorList>
    </citation>
    <scope>NUCLEOTIDE SEQUENCE [LARGE SCALE GENOMIC DNA]</scope>
    <source>
        <strain evidence="17 18">RCEF 264</strain>
    </source>
</reference>
<evidence type="ECO:0000256" key="2">
    <source>
        <dbReference type="ARBA" id="ARBA00004370"/>
    </source>
</evidence>
<dbReference type="GO" id="GO:0016757">
    <property type="term" value="F:glycosyltransferase activity"/>
    <property type="evidence" value="ECO:0007669"/>
    <property type="project" value="UniProtKB-KW"/>
</dbReference>
<dbReference type="PROSITE" id="PS51762">
    <property type="entry name" value="GH16_2"/>
    <property type="match status" value="1"/>
</dbReference>
<dbReference type="EMBL" id="AZHD01000009">
    <property type="protein sequence ID" value="OAA60258.1"/>
    <property type="molecule type" value="Genomic_DNA"/>
</dbReference>
<evidence type="ECO:0000256" key="9">
    <source>
        <dbReference type="ARBA" id="ARBA00023180"/>
    </source>
</evidence>
<dbReference type="OrthoDB" id="4781at2759"/>
<evidence type="ECO:0000256" key="3">
    <source>
        <dbReference type="ARBA" id="ARBA00012729"/>
    </source>
</evidence>
<dbReference type="GO" id="GO:0005975">
    <property type="term" value="P:carbohydrate metabolic process"/>
    <property type="evidence" value="ECO:0007669"/>
    <property type="project" value="InterPro"/>
</dbReference>
<keyword evidence="4" id="KW-0328">Glycosyltransferase</keyword>
<dbReference type="GO" id="GO:0016020">
    <property type="term" value="C:membrane"/>
    <property type="evidence" value="ECO:0007669"/>
    <property type="project" value="UniProtKB-SubCell"/>
</dbReference>
<dbReference type="GO" id="GO:0031505">
    <property type="term" value="P:fungal-type cell wall organization"/>
    <property type="evidence" value="ECO:0007669"/>
    <property type="project" value="TreeGrafter"/>
</dbReference>
<evidence type="ECO:0000256" key="4">
    <source>
        <dbReference type="ARBA" id="ARBA00022676"/>
    </source>
</evidence>
<dbReference type="EC" id="3.2.1.14" evidence="3"/>
<keyword evidence="14" id="KW-1133">Transmembrane helix</keyword>
<keyword evidence="10" id="KW-0326">Glycosidase</keyword>
<keyword evidence="7 17" id="KW-0378">Hydrolase</keyword>
<dbReference type="STRING" id="1081102.A0A167T5S1"/>
<dbReference type="PANTHER" id="PTHR10963">
    <property type="entry name" value="GLYCOSYL HYDROLASE-RELATED"/>
    <property type="match status" value="1"/>
</dbReference>
<dbReference type="AlphaFoldDB" id="A0A167T5S1"/>
<evidence type="ECO:0000256" key="15">
    <source>
        <dbReference type="SAM" id="SignalP"/>
    </source>
</evidence>
<dbReference type="InterPro" id="IPR013320">
    <property type="entry name" value="ConA-like_dom_sf"/>
</dbReference>
<dbReference type="GO" id="GO:0008843">
    <property type="term" value="F:endochitinase activity"/>
    <property type="evidence" value="ECO:0007669"/>
    <property type="project" value="UniProtKB-EC"/>
</dbReference>
<dbReference type="Pfam" id="PF00722">
    <property type="entry name" value="Glyco_hydro_16"/>
    <property type="match status" value="1"/>
</dbReference>
<comment type="similarity">
    <text evidence="12">Belongs to the glycosyl hydrolase 16 family. CRH1 subfamily.</text>
</comment>
<evidence type="ECO:0000256" key="14">
    <source>
        <dbReference type="SAM" id="Phobius"/>
    </source>
</evidence>
<keyword evidence="14" id="KW-0812">Transmembrane</keyword>
<dbReference type="InterPro" id="IPR000757">
    <property type="entry name" value="Beta-glucanase-like"/>
</dbReference>
<feature type="compositionally biased region" description="Gly residues" evidence="13">
    <location>
        <begin position="548"/>
        <end position="567"/>
    </location>
</feature>
<protein>
    <recommendedName>
        <fullName evidence="3">chitinase</fullName>
        <ecNumber evidence="3">3.2.1.14</ecNumber>
    </recommendedName>
</protein>
<sequence>MTRSLLFAAGAALFALLARPSSAQVDTACQPLNTTDCPADPAFGTDHMFHFNATPSADIWEPTAGVVSYSLADGAAFTINKQGDSPTIRSTFYIFFGRTEILMKAASGTGIISSVMLLSDDLDEIDLEFMGGNASSVETNYFGKGRKDFNNAIYAPVNGGVQADFHNYTTVWTNTSLVYYVDGQVIRTLLPKDANNTNNYPQTPARISLGIWAGGDPSLPVGTRQWAGGDTDFSKAPFSMYVRSIQVTDYNTGKEYSYGDMSGSWESIKIASGNSTALKTLNAKPAESLSEKWDHLSPVAHTAVYASAAGVGAILLACLLYYCIKQRRRGAREARAYEEQLARERLELEQYKKAGIDPDGLTMEGAEYNAHDMSKDGLISSDAYSVPPTPTGFVQESKWGVAGAAGAADAPAMRSPVPLLQNGAQSPQHNTNHHGFDFGGGGAFGGNLDPHSNRTQTPAPPISPMRSPSPGMPPSYSLPPRPVSRSFSTPNAPMRGSPGPHMGGDPGVMRTQSPAQAMPTPQRSFTTDTWRGQSNNAGGGYSAQQPHYGGGGGPGYGGQGGSGGYGGNMDNNHWR</sequence>
<comment type="catalytic activity">
    <reaction evidence="1">
        <text>Random endo-hydrolysis of N-acetyl-beta-D-glucosaminide (1-&gt;4)-beta-linkages in chitin and chitodextrins.</text>
        <dbReference type="EC" id="3.2.1.14"/>
    </reaction>
</comment>
<evidence type="ECO:0000256" key="10">
    <source>
        <dbReference type="ARBA" id="ARBA00023295"/>
    </source>
</evidence>
<evidence type="ECO:0000256" key="11">
    <source>
        <dbReference type="ARBA" id="ARBA00023316"/>
    </source>
</evidence>
<evidence type="ECO:0000256" key="1">
    <source>
        <dbReference type="ARBA" id="ARBA00000822"/>
    </source>
</evidence>
<comment type="subcellular location">
    <subcellularLocation>
        <location evidence="2">Membrane</location>
    </subcellularLocation>
</comment>
<keyword evidence="9" id="KW-0325">Glycoprotein</keyword>
<dbReference type="CDD" id="cd02183">
    <property type="entry name" value="GH16_fungal_CRH1_transglycosylase"/>
    <property type="match status" value="1"/>
</dbReference>
<evidence type="ECO:0000256" key="8">
    <source>
        <dbReference type="ARBA" id="ARBA00023136"/>
    </source>
</evidence>
<feature type="transmembrane region" description="Helical" evidence="14">
    <location>
        <begin position="304"/>
        <end position="324"/>
    </location>
</feature>
<name>A0A167T5S1_9HYPO</name>
<evidence type="ECO:0000256" key="12">
    <source>
        <dbReference type="ARBA" id="ARBA00038074"/>
    </source>
</evidence>
<feature type="chain" id="PRO_5007892475" description="chitinase" evidence="15">
    <location>
        <begin position="24"/>
        <end position="575"/>
    </location>
</feature>
<dbReference type="Gene3D" id="2.60.120.200">
    <property type="match status" value="1"/>
</dbReference>
<accession>A0A167T5S1</accession>
<dbReference type="SUPFAM" id="SSF49899">
    <property type="entry name" value="Concanavalin A-like lectins/glucanases"/>
    <property type="match status" value="1"/>
</dbReference>
<feature type="region of interest" description="Disordered" evidence="13">
    <location>
        <begin position="423"/>
        <end position="575"/>
    </location>
</feature>
<comment type="caution">
    <text evidence="17">The sequence shown here is derived from an EMBL/GenBank/DDBJ whole genome shotgun (WGS) entry which is preliminary data.</text>
</comment>
<keyword evidence="18" id="KW-1185">Reference proteome</keyword>
<dbReference type="GO" id="GO:0009277">
    <property type="term" value="C:fungal-type cell wall"/>
    <property type="evidence" value="ECO:0007669"/>
    <property type="project" value="TreeGrafter"/>
</dbReference>
<feature type="compositionally biased region" description="Pro residues" evidence="13">
    <location>
        <begin position="470"/>
        <end position="482"/>
    </location>
</feature>